<dbReference type="EC" id="2.7.13.3" evidence="2"/>
<keyword evidence="7" id="KW-0812">Transmembrane</keyword>
<keyword evidence="11" id="KW-0418">Kinase</keyword>
<evidence type="ECO:0000256" key="2">
    <source>
        <dbReference type="ARBA" id="ARBA00012438"/>
    </source>
</evidence>
<evidence type="ECO:0000313" key="12">
    <source>
        <dbReference type="Proteomes" id="UP000199559"/>
    </source>
</evidence>
<accession>A0A1I3QZK9</accession>
<dbReference type="EMBL" id="FORM01000007">
    <property type="protein sequence ID" value="SFJ39723.1"/>
    <property type="molecule type" value="Genomic_DNA"/>
</dbReference>
<evidence type="ECO:0000313" key="11">
    <source>
        <dbReference type="EMBL" id="SFJ39723.1"/>
    </source>
</evidence>
<feature type="chain" id="PRO_5011538358" description="histidine kinase" evidence="8">
    <location>
        <begin position="21"/>
        <end position="746"/>
    </location>
</feature>
<dbReference type="SUPFAM" id="SSF48452">
    <property type="entry name" value="TPR-like"/>
    <property type="match status" value="1"/>
</dbReference>
<comment type="catalytic activity">
    <reaction evidence="1">
        <text>ATP + protein L-histidine = ADP + protein N-phospho-L-histidine.</text>
        <dbReference type="EC" id="2.7.13.3"/>
    </reaction>
</comment>
<dbReference type="GO" id="GO:0000155">
    <property type="term" value="F:phosphorelay sensor kinase activity"/>
    <property type="evidence" value="ECO:0007669"/>
    <property type="project" value="InterPro"/>
</dbReference>
<keyword evidence="7" id="KW-0472">Membrane</keyword>
<dbReference type="SMART" id="SM00387">
    <property type="entry name" value="HATPase_c"/>
    <property type="match status" value="1"/>
</dbReference>
<dbReference type="PRINTS" id="PR00344">
    <property type="entry name" value="BCTRLSENSOR"/>
</dbReference>
<keyword evidence="11" id="KW-0808">Transferase</keyword>
<dbReference type="PANTHER" id="PTHR45339">
    <property type="entry name" value="HYBRID SIGNAL TRANSDUCTION HISTIDINE KINASE J"/>
    <property type="match status" value="1"/>
</dbReference>
<evidence type="ECO:0000256" key="4">
    <source>
        <dbReference type="ARBA" id="ARBA00023012"/>
    </source>
</evidence>
<feature type="coiled-coil region" evidence="6">
    <location>
        <begin position="351"/>
        <end position="378"/>
    </location>
</feature>
<dbReference type="SUPFAM" id="SSF52172">
    <property type="entry name" value="CheY-like"/>
    <property type="match status" value="1"/>
</dbReference>
<keyword evidence="6" id="KW-0175">Coiled coil</keyword>
<evidence type="ECO:0000256" key="3">
    <source>
        <dbReference type="ARBA" id="ARBA00022553"/>
    </source>
</evidence>
<dbReference type="InterPro" id="IPR003594">
    <property type="entry name" value="HATPase_dom"/>
</dbReference>
<evidence type="ECO:0000259" key="10">
    <source>
        <dbReference type="PROSITE" id="PS50110"/>
    </source>
</evidence>
<dbReference type="Gene3D" id="1.10.287.130">
    <property type="match status" value="1"/>
</dbReference>
<dbReference type="InterPro" id="IPR011006">
    <property type="entry name" value="CheY-like_superfamily"/>
</dbReference>
<evidence type="ECO:0000259" key="9">
    <source>
        <dbReference type="PROSITE" id="PS50109"/>
    </source>
</evidence>
<keyword evidence="12" id="KW-1185">Reference proteome</keyword>
<dbReference type="Proteomes" id="UP000199559">
    <property type="component" value="Unassembled WGS sequence"/>
</dbReference>
<dbReference type="CDD" id="cd00082">
    <property type="entry name" value="HisKA"/>
    <property type="match status" value="1"/>
</dbReference>
<keyword evidence="3 5" id="KW-0597">Phosphoprotein</keyword>
<dbReference type="STRING" id="1144750.SAMN05443431_10752"/>
<evidence type="ECO:0000256" key="6">
    <source>
        <dbReference type="SAM" id="Coils"/>
    </source>
</evidence>
<organism evidence="11 12">
    <name type="scientific">Olleya namhaensis</name>
    <dbReference type="NCBI Taxonomy" id="1144750"/>
    <lineage>
        <taxon>Bacteria</taxon>
        <taxon>Pseudomonadati</taxon>
        <taxon>Bacteroidota</taxon>
        <taxon>Flavobacteriia</taxon>
        <taxon>Flavobacteriales</taxon>
        <taxon>Flavobacteriaceae</taxon>
    </lineage>
</organism>
<dbReference type="PROSITE" id="PS50110">
    <property type="entry name" value="RESPONSE_REGULATORY"/>
    <property type="match status" value="1"/>
</dbReference>
<evidence type="ECO:0000256" key="7">
    <source>
        <dbReference type="SAM" id="Phobius"/>
    </source>
</evidence>
<dbReference type="Gene3D" id="3.40.50.2300">
    <property type="match status" value="1"/>
</dbReference>
<dbReference type="InterPro" id="IPR004358">
    <property type="entry name" value="Sig_transdc_His_kin-like_C"/>
</dbReference>
<evidence type="ECO:0000256" key="8">
    <source>
        <dbReference type="SAM" id="SignalP"/>
    </source>
</evidence>
<feature type="signal peptide" evidence="8">
    <location>
        <begin position="1"/>
        <end position="20"/>
    </location>
</feature>
<dbReference type="PROSITE" id="PS50109">
    <property type="entry name" value="HIS_KIN"/>
    <property type="match status" value="1"/>
</dbReference>
<dbReference type="SMART" id="SM00448">
    <property type="entry name" value="REC"/>
    <property type="match status" value="1"/>
</dbReference>
<dbReference type="Pfam" id="PF00512">
    <property type="entry name" value="HisKA"/>
    <property type="match status" value="1"/>
</dbReference>
<feature type="domain" description="Response regulatory" evidence="10">
    <location>
        <begin position="629"/>
        <end position="743"/>
    </location>
</feature>
<proteinExistence type="predicted"/>
<dbReference type="InterPro" id="IPR003661">
    <property type="entry name" value="HisK_dim/P_dom"/>
</dbReference>
<gene>
    <name evidence="11" type="ORF">SAMN05443431_10752</name>
</gene>
<dbReference type="Pfam" id="PF02518">
    <property type="entry name" value="HATPase_c"/>
    <property type="match status" value="1"/>
</dbReference>
<sequence length="746" mass="85202">MPFKRPLYLLVFIISSFSFAQDSDPNPAIDVSKTKENTTLKKIDSLGLAAFMEGRYSDSFKTHAELLDKAKQADNDYFIQKANSRLGYDFLEQHDTISAEKSITKAMEYAIKIKDDRSLGECYMVLSFIYFIKGDAVKIRKAFDYMDKTVALNIKMKDTINLTNTYYNYLNNAIKVNYLDKGEAIVTKINEVLPKMAVSRDSLFYLDYIPLVATFYNLKKDYKQATKYIIPYLDDPNFKKERFTINMANLYKEYSYALEGLKDYKEALYYTRLYDSLKTFNFNKQKTREASVITAEFKVNEYKENALKSEFESQLKTEKIKNKSNMNYGLIIGTIVSLFFLTHFYLTSKRRKKLVQEVNIKNQEYLKAKEEAEQLSKSKSAFFSTVSHELRTPLYGVIGLSTILLEDESLDKHKEDLNVLKFSADYLLALINDVLEISKIDSNKIEKAKKTFNIRNYITAICASFEYMLIQNKNEIKINISDNTPTLIHGDSIHLSRILMNLIGNACKFTEDGIISIDLITTPSKDGILAIKFKISDTGIGVPKNKQKTIFEEFTQANSANYNYQGTGLGLPIVSKLLKFLDSEIHLESDLGKGALFYFTLKYETVNAGTLADNQALMVFDYTLLKDKKILIVDDNRINQIVTKKMLDKEDVICAVASNGDDAIAMIKTNAYDAVLMDINMPGKDGIETTKEIRQFNTTLPIIALTAVEIEEARSIIFNSGMTDFVVKPYDVKKFKQVIIKHIINA</sequence>
<keyword evidence="4" id="KW-0902">Two-component regulatory system</keyword>
<dbReference type="Pfam" id="PF00072">
    <property type="entry name" value="Response_reg"/>
    <property type="match status" value="1"/>
</dbReference>
<dbReference type="InterPro" id="IPR036097">
    <property type="entry name" value="HisK_dim/P_sf"/>
</dbReference>
<evidence type="ECO:0000256" key="5">
    <source>
        <dbReference type="PROSITE-ProRule" id="PRU00169"/>
    </source>
</evidence>
<protein>
    <recommendedName>
        <fullName evidence="2">histidine kinase</fullName>
        <ecNumber evidence="2">2.7.13.3</ecNumber>
    </recommendedName>
</protein>
<evidence type="ECO:0000256" key="1">
    <source>
        <dbReference type="ARBA" id="ARBA00000085"/>
    </source>
</evidence>
<dbReference type="InterPro" id="IPR001789">
    <property type="entry name" value="Sig_transdc_resp-reg_receiver"/>
</dbReference>
<dbReference type="SUPFAM" id="SSF55874">
    <property type="entry name" value="ATPase domain of HSP90 chaperone/DNA topoisomerase II/histidine kinase"/>
    <property type="match status" value="1"/>
</dbReference>
<dbReference type="SUPFAM" id="SSF47384">
    <property type="entry name" value="Homodimeric domain of signal transducing histidine kinase"/>
    <property type="match status" value="1"/>
</dbReference>
<feature type="transmembrane region" description="Helical" evidence="7">
    <location>
        <begin position="326"/>
        <end position="346"/>
    </location>
</feature>
<dbReference type="CDD" id="cd17546">
    <property type="entry name" value="REC_hyHK_CKI1_RcsC-like"/>
    <property type="match status" value="1"/>
</dbReference>
<dbReference type="InterPro" id="IPR005467">
    <property type="entry name" value="His_kinase_dom"/>
</dbReference>
<feature type="modified residue" description="4-aspartylphosphate" evidence="5">
    <location>
        <position position="678"/>
    </location>
</feature>
<dbReference type="AlphaFoldDB" id="A0A1I3QZK9"/>
<dbReference type="PANTHER" id="PTHR45339:SF1">
    <property type="entry name" value="HYBRID SIGNAL TRANSDUCTION HISTIDINE KINASE J"/>
    <property type="match status" value="1"/>
</dbReference>
<dbReference type="InterPro" id="IPR036890">
    <property type="entry name" value="HATPase_C_sf"/>
</dbReference>
<feature type="domain" description="Histidine kinase" evidence="9">
    <location>
        <begin position="385"/>
        <end position="605"/>
    </location>
</feature>
<dbReference type="RefSeq" id="WP_090840770.1">
    <property type="nucleotide sequence ID" value="NZ_FORM01000007.1"/>
</dbReference>
<dbReference type="SMART" id="SM00388">
    <property type="entry name" value="HisKA"/>
    <property type="match status" value="1"/>
</dbReference>
<dbReference type="Gene3D" id="3.30.565.10">
    <property type="entry name" value="Histidine kinase-like ATPase, C-terminal domain"/>
    <property type="match status" value="1"/>
</dbReference>
<name>A0A1I3QZK9_9FLAO</name>
<keyword evidence="7" id="KW-1133">Transmembrane helix</keyword>
<keyword evidence="8" id="KW-0732">Signal</keyword>
<dbReference type="InterPro" id="IPR011990">
    <property type="entry name" value="TPR-like_helical_dom_sf"/>
</dbReference>
<dbReference type="Gene3D" id="1.25.40.10">
    <property type="entry name" value="Tetratricopeptide repeat domain"/>
    <property type="match status" value="1"/>
</dbReference>
<reference evidence="12" key="1">
    <citation type="submission" date="2016-10" db="EMBL/GenBank/DDBJ databases">
        <authorList>
            <person name="Varghese N."/>
            <person name="Submissions S."/>
        </authorList>
    </citation>
    <scope>NUCLEOTIDE SEQUENCE [LARGE SCALE GENOMIC DNA]</scope>
    <source>
        <strain evidence="12">DSM 28881</strain>
    </source>
</reference>